<dbReference type="EMBL" id="GGYP01001551">
    <property type="protein sequence ID" value="MDE46322.1"/>
    <property type="molecule type" value="Transcribed_RNA"/>
</dbReference>
<keyword evidence="10" id="KW-0496">Mitochondrion</keyword>
<evidence type="ECO:0000256" key="6">
    <source>
        <dbReference type="ARBA" id="ARBA00022692"/>
    </source>
</evidence>
<dbReference type="AlphaFoldDB" id="A0A6G1S8P4"/>
<evidence type="ECO:0000313" key="13">
    <source>
        <dbReference type="EMBL" id="MDE46322.1"/>
    </source>
</evidence>
<evidence type="ECO:0000256" key="4">
    <source>
        <dbReference type="ARBA" id="ARBA00022448"/>
    </source>
</evidence>
<keyword evidence="8" id="KW-0249">Electron transport</keyword>
<evidence type="ECO:0000256" key="10">
    <source>
        <dbReference type="ARBA" id="ARBA00023128"/>
    </source>
</evidence>
<comment type="subcellular location">
    <subcellularLocation>
        <location evidence="2">Mitochondrion inner membrane</location>
        <topology evidence="2">Single-pass membrane protein</topology>
        <orientation evidence="2">Matrix side</orientation>
    </subcellularLocation>
</comment>
<evidence type="ECO:0000256" key="3">
    <source>
        <dbReference type="ARBA" id="ARBA00005667"/>
    </source>
</evidence>
<accession>A0A6G1S8P4</accession>
<evidence type="ECO:0000256" key="1">
    <source>
        <dbReference type="ARBA" id="ARBA00003195"/>
    </source>
</evidence>
<reference evidence="13" key="1">
    <citation type="submission" date="2018-10" db="EMBL/GenBank/DDBJ databases">
        <title>Transcriptome assembly of Aceria tosichella (Wheat curl mite) Type 2.</title>
        <authorList>
            <person name="Scully E.D."/>
            <person name="Geib S.M."/>
            <person name="Palmer N.A."/>
            <person name="Gupta A.K."/>
            <person name="Sarath G."/>
            <person name="Tatineni S."/>
        </authorList>
    </citation>
    <scope>NUCLEOTIDE SEQUENCE</scope>
    <source>
        <strain evidence="13">LincolnNE</strain>
    </source>
</reference>
<evidence type="ECO:0000256" key="7">
    <source>
        <dbReference type="ARBA" id="ARBA00022792"/>
    </source>
</evidence>
<proteinExistence type="inferred from homology"/>
<comment type="similarity">
    <text evidence="3">Belongs to the complex I NDUFB3 subunit family.</text>
</comment>
<dbReference type="GO" id="GO:0022900">
    <property type="term" value="P:electron transport chain"/>
    <property type="evidence" value="ECO:0007669"/>
    <property type="project" value="InterPro"/>
</dbReference>
<dbReference type="Pfam" id="PF08122">
    <property type="entry name" value="NDUF_B12"/>
    <property type="match status" value="1"/>
</dbReference>
<keyword evidence="11 12" id="KW-0472">Membrane</keyword>
<evidence type="ECO:0000256" key="9">
    <source>
        <dbReference type="ARBA" id="ARBA00022989"/>
    </source>
</evidence>
<keyword evidence="13" id="KW-0830">Ubiquinone</keyword>
<evidence type="ECO:0000256" key="5">
    <source>
        <dbReference type="ARBA" id="ARBA00022660"/>
    </source>
</evidence>
<keyword evidence="9 12" id="KW-1133">Transmembrane helix</keyword>
<dbReference type="GO" id="GO:0005743">
    <property type="term" value="C:mitochondrial inner membrane"/>
    <property type="evidence" value="ECO:0007669"/>
    <property type="project" value="UniProtKB-SubCell"/>
</dbReference>
<evidence type="ECO:0000256" key="11">
    <source>
        <dbReference type="ARBA" id="ARBA00023136"/>
    </source>
</evidence>
<protein>
    <submittedName>
        <fullName evidence="13">NADH dehydrogenase [ubiquinone] 1 beta subcomplex subunit 3</fullName>
    </submittedName>
</protein>
<dbReference type="InterPro" id="IPR012576">
    <property type="entry name" value="NDUFB3"/>
</dbReference>
<feature type="transmembrane region" description="Helical" evidence="12">
    <location>
        <begin position="115"/>
        <end position="135"/>
    </location>
</feature>
<sequence length="164" mass="19253">MKRFIDKYRKEAELSMTEYKTDRTLRQAILESIFSPSMKLTTEGKGPMTHLHPDSHKLHLPPGIHIADWRKYRIEDHPALMKFQERCHAAGLHDPWLRNYACQWYPNMCAKRSRMAIVTIGLGWGFCAGLALYVAEKVYDQFYPTVYQHTPEYTAKYGTEEVFH</sequence>
<comment type="function">
    <text evidence="1">Accessory subunit of the mitochondrial membrane respiratory chain NADH dehydrogenase (Complex I), that is believed not to be involved in catalysis. Complex I functions in the transfer of electrons from NADH to the respiratory chain. The immediate electron acceptor for the enzyme is believed to be ubiquinone.</text>
</comment>
<gene>
    <name evidence="13" type="primary">NDUFB3</name>
    <name evidence="13" type="ORF">g.20328</name>
</gene>
<keyword evidence="7" id="KW-0999">Mitochondrion inner membrane</keyword>
<evidence type="ECO:0000256" key="12">
    <source>
        <dbReference type="SAM" id="Phobius"/>
    </source>
</evidence>
<evidence type="ECO:0000256" key="8">
    <source>
        <dbReference type="ARBA" id="ARBA00022982"/>
    </source>
</evidence>
<evidence type="ECO:0000256" key="2">
    <source>
        <dbReference type="ARBA" id="ARBA00004298"/>
    </source>
</evidence>
<keyword evidence="5" id="KW-0679">Respiratory chain</keyword>
<keyword evidence="4" id="KW-0813">Transport</keyword>
<name>A0A6G1S8P4_9ACAR</name>
<organism evidence="13">
    <name type="scientific">Aceria tosichella</name>
    <name type="common">wheat curl mite</name>
    <dbReference type="NCBI Taxonomy" id="561515"/>
    <lineage>
        <taxon>Eukaryota</taxon>
        <taxon>Metazoa</taxon>
        <taxon>Ecdysozoa</taxon>
        <taxon>Arthropoda</taxon>
        <taxon>Chelicerata</taxon>
        <taxon>Arachnida</taxon>
        <taxon>Acari</taxon>
        <taxon>Acariformes</taxon>
        <taxon>Trombidiformes</taxon>
        <taxon>Prostigmata</taxon>
        <taxon>Eupodina</taxon>
        <taxon>Eriophyoidea</taxon>
        <taxon>Eriophyidae</taxon>
        <taxon>Eriophyinae</taxon>
        <taxon>Aceriini</taxon>
        <taxon>Aceria</taxon>
    </lineage>
</organism>
<keyword evidence="6 12" id="KW-0812">Transmembrane</keyword>